<accession>A0ABQ8QH47</accession>
<comment type="caution">
    <text evidence="1">The sequence shown here is derived from an EMBL/GenBank/DDBJ whole genome shotgun (WGS) entry which is preliminary data.</text>
</comment>
<evidence type="ECO:0000313" key="1">
    <source>
        <dbReference type="EMBL" id="KAJ3997750.1"/>
    </source>
</evidence>
<dbReference type="Proteomes" id="UP001163828">
    <property type="component" value="Unassembled WGS sequence"/>
</dbReference>
<name>A0ABQ8QH47_9AGAR</name>
<evidence type="ECO:0000313" key="2">
    <source>
        <dbReference type="Proteomes" id="UP001163828"/>
    </source>
</evidence>
<sequence>IEVSWAAGCLIFRGLLTFSFNFNLQVVHVTISQTLYVHFKANFQVGVHFFLPFSTSIIYASVDDLRCAFSFCMMKYPIQLSLS</sequence>
<organism evidence="1 2">
    <name type="scientific">Lentinula boryana</name>
    <dbReference type="NCBI Taxonomy" id="40481"/>
    <lineage>
        <taxon>Eukaryota</taxon>
        <taxon>Fungi</taxon>
        <taxon>Dikarya</taxon>
        <taxon>Basidiomycota</taxon>
        <taxon>Agaricomycotina</taxon>
        <taxon>Agaricomycetes</taxon>
        <taxon>Agaricomycetidae</taxon>
        <taxon>Agaricales</taxon>
        <taxon>Marasmiineae</taxon>
        <taxon>Omphalotaceae</taxon>
        <taxon>Lentinula</taxon>
    </lineage>
</organism>
<reference evidence="1" key="1">
    <citation type="submission" date="2022-08" db="EMBL/GenBank/DDBJ databases">
        <authorList>
            <consortium name="DOE Joint Genome Institute"/>
            <person name="Min B."/>
            <person name="Riley R."/>
            <person name="Sierra-Patev S."/>
            <person name="Naranjo-Ortiz M."/>
            <person name="Looney B."/>
            <person name="Konkel Z."/>
            <person name="Slot J.C."/>
            <person name="Sakamoto Y."/>
            <person name="Steenwyk J.L."/>
            <person name="Rokas A."/>
            <person name="Carro J."/>
            <person name="Camarero S."/>
            <person name="Ferreira P."/>
            <person name="Molpeceres G."/>
            <person name="Ruiz-Duenas F.J."/>
            <person name="Serrano A."/>
            <person name="Henrissat B."/>
            <person name="Drula E."/>
            <person name="Hughes K.W."/>
            <person name="Mata J.L."/>
            <person name="Ishikawa N.K."/>
            <person name="Vargas-Isla R."/>
            <person name="Ushijima S."/>
            <person name="Smith C.A."/>
            <person name="Ahrendt S."/>
            <person name="Andreopoulos W."/>
            <person name="He G."/>
            <person name="Labutti K."/>
            <person name="Lipzen A."/>
            <person name="Ng V."/>
            <person name="Sandor L."/>
            <person name="Barry K."/>
            <person name="Martinez A.T."/>
            <person name="Xiao Y."/>
            <person name="Gibbons J.G."/>
            <person name="Terashima K."/>
            <person name="Hibbett D.S."/>
            <person name="Grigoriev I.V."/>
        </authorList>
    </citation>
    <scope>NUCLEOTIDE SEQUENCE</scope>
    <source>
        <strain evidence="1">TFB10827</strain>
    </source>
</reference>
<gene>
    <name evidence="1" type="ORF">F5050DRAFT_1750043</name>
</gene>
<keyword evidence="2" id="KW-1185">Reference proteome</keyword>
<feature type="non-terminal residue" evidence="1">
    <location>
        <position position="1"/>
    </location>
</feature>
<dbReference type="EMBL" id="MU790575">
    <property type="protein sequence ID" value="KAJ3997750.1"/>
    <property type="molecule type" value="Genomic_DNA"/>
</dbReference>
<proteinExistence type="predicted"/>
<protein>
    <submittedName>
        <fullName evidence="1">Uncharacterized protein</fullName>
    </submittedName>
</protein>